<dbReference type="Pfam" id="PF01103">
    <property type="entry name" value="Omp85"/>
    <property type="match status" value="1"/>
</dbReference>
<evidence type="ECO:0000256" key="1">
    <source>
        <dbReference type="ARBA" id="ARBA00004370"/>
    </source>
</evidence>
<name>A0ABU2YNU7_9FLAO</name>
<organism evidence="7 8">
    <name type="scientific">Microcosmobacter mediterraneus</name>
    <dbReference type="NCBI Taxonomy" id="3075607"/>
    <lineage>
        <taxon>Bacteria</taxon>
        <taxon>Pseudomonadati</taxon>
        <taxon>Bacteroidota</taxon>
        <taxon>Flavobacteriia</taxon>
        <taxon>Flavobacteriales</taxon>
        <taxon>Flavobacteriaceae</taxon>
        <taxon>Microcosmobacter</taxon>
    </lineage>
</organism>
<evidence type="ECO:0000259" key="6">
    <source>
        <dbReference type="Pfam" id="PF01103"/>
    </source>
</evidence>
<evidence type="ECO:0000313" key="8">
    <source>
        <dbReference type="Proteomes" id="UP001259492"/>
    </source>
</evidence>
<reference evidence="7 8" key="1">
    <citation type="submission" date="2023-09" db="EMBL/GenBank/DDBJ databases">
        <authorList>
            <person name="Rey-Velasco X."/>
        </authorList>
    </citation>
    <scope>NUCLEOTIDE SEQUENCE [LARGE SCALE GENOMIC DNA]</scope>
    <source>
        <strain evidence="7 8">W332</strain>
    </source>
</reference>
<evidence type="ECO:0000313" key="7">
    <source>
        <dbReference type="EMBL" id="MDT0559364.1"/>
    </source>
</evidence>
<keyword evidence="4" id="KW-0472">Membrane</keyword>
<dbReference type="PANTHER" id="PTHR12815:SF47">
    <property type="entry name" value="TRANSLOCATION AND ASSEMBLY MODULE SUBUNIT TAMA"/>
    <property type="match status" value="1"/>
</dbReference>
<dbReference type="Gene3D" id="2.40.160.50">
    <property type="entry name" value="membrane protein fhac: a member of the omp85/tpsb transporter family"/>
    <property type="match status" value="1"/>
</dbReference>
<feature type="domain" description="Bacterial surface antigen (D15)" evidence="6">
    <location>
        <begin position="484"/>
        <end position="819"/>
    </location>
</feature>
<comment type="caution">
    <text evidence="7">The sequence shown here is derived from an EMBL/GenBank/DDBJ whole genome shotgun (WGS) entry which is preliminary data.</text>
</comment>
<evidence type="ECO:0000256" key="4">
    <source>
        <dbReference type="ARBA" id="ARBA00023136"/>
    </source>
</evidence>
<dbReference type="Proteomes" id="UP001259492">
    <property type="component" value="Unassembled WGS sequence"/>
</dbReference>
<evidence type="ECO:0000256" key="3">
    <source>
        <dbReference type="ARBA" id="ARBA00022729"/>
    </source>
</evidence>
<evidence type="ECO:0000256" key="5">
    <source>
        <dbReference type="ARBA" id="ARBA00023237"/>
    </source>
</evidence>
<dbReference type="PROSITE" id="PS51257">
    <property type="entry name" value="PROKAR_LIPOPROTEIN"/>
    <property type="match status" value="1"/>
</dbReference>
<dbReference type="RefSeq" id="WP_311428128.1">
    <property type="nucleotide sequence ID" value="NZ_JAVRIA010000007.1"/>
</dbReference>
<gene>
    <name evidence="7" type="ORF">RM697_11925</name>
</gene>
<accession>A0ABU2YNU7</accession>
<dbReference type="InterPro" id="IPR000184">
    <property type="entry name" value="Bac_surfAg_D15"/>
</dbReference>
<keyword evidence="3" id="KW-0732">Signal</keyword>
<dbReference type="EMBL" id="JAVRIA010000007">
    <property type="protein sequence ID" value="MDT0559364.1"/>
    <property type="molecule type" value="Genomic_DNA"/>
</dbReference>
<dbReference type="InterPro" id="IPR039910">
    <property type="entry name" value="D15-like"/>
</dbReference>
<dbReference type="PANTHER" id="PTHR12815">
    <property type="entry name" value="SORTING AND ASSEMBLY MACHINERY SAMM50 PROTEIN FAMILY MEMBER"/>
    <property type="match status" value="1"/>
</dbReference>
<comment type="subcellular location">
    <subcellularLocation>
        <location evidence="1">Membrane</location>
    </subcellularLocation>
</comment>
<keyword evidence="2" id="KW-0812">Transmembrane</keyword>
<keyword evidence="8" id="KW-1185">Reference proteome</keyword>
<proteinExistence type="predicted"/>
<evidence type="ECO:0000256" key="2">
    <source>
        <dbReference type="ARBA" id="ARBA00022692"/>
    </source>
</evidence>
<keyword evidence="5" id="KW-0998">Cell outer membrane</keyword>
<sequence length="844" mass="97245">MKHHIKYILQLICICFLVLSCNVIKRVKKDDYLLTENTVYIDGKKEKSEDINNLIYQKPNSKIPLLGTPVRLHVFNLARPNIDSIMKERIYGNPKKLKRKTKLLSKKQLDRLIYSRGKLNSWLKRTGEAPVIVNEEKSKKSATQLRKYFFDRGWFETKTDYTINYNDKQRATVHYTIIKGKPYILDSIVKDIKSPIIDSLYSKIKTGSLLKTGDQYKNSNFTKERERINTFMRNQGVYHFAQDYITFDIDTFGLTKTVNTKLNIANRAIRTSDSTVRVPFKQYTIRDVTIITDARFENQNNPLTDSISYNDYKLYSYNKLAYRPKAITDAIFISKGKFFSDLDRTRTYRYLNELQTFNAPDIRYIEHDEDSTLTALIQLSPRKKYDLGIEANISQSNIQTVGFSGSIGLITRNIFKGAETLEISAIGTIGASKDGNNPDDPFFDINELGATAKLTIPRMFFPFNTERIIPKYMSPTTRINLAATSQTNIGLDKQTFSGALSYNWYPNDKVTNTLDLFDVQYVKNLNTNNYFNVYNTSYDRLVDIARDINYINQNDVLTIPNGADMFIDDVLNLNTSIGSTDPNFFTINSINQRQDRLTEDNLIFASSFNYVKDKKESLFDNDYSTFKMRFELAGNLLANVSNIFNLEKNQNDQYEIFGVAFSQYAKAEFDYIKYWDLGRNSVFAMRSYLGIAVPYGNSNNIPFAKSFFAGGPNDNRAWTAYNLGPGSSITANEFNEANLKIHLSFEQRFNIFGSFKGALFLDAGNIWNVLDNVEDDAATFKNFNSLQDIAIGSGLGLRYDFRFFIVRFDVGFKTYDPSYELGNRWFNDYNFRNAVYNIGINYPF</sequence>
<protein>
    <submittedName>
        <fullName evidence="7">BamA/TamA family outer membrane protein</fullName>
    </submittedName>
</protein>